<feature type="transmembrane region" description="Helical" evidence="2">
    <location>
        <begin position="35"/>
        <end position="56"/>
    </location>
</feature>
<gene>
    <name evidence="3" type="ORF">KEM10_16600</name>
</gene>
<feature type="transmembrane region" description="Helical" evidence="2">
    <location>
        <begin position="269"/>
        <end position="289"/>
    </location>
</feature>
<feature type="transmembrane region" description="Helical" evidence="2">
    <location>
        <begin position="112"/>
        <end position="139"/>
    </location>
</feature>
<feature type="transmembrane region" description="Helical" evidence="2">
    <location>
        <begin position="151"/>
        <end position="173"/>
    </location>
</feature>
<evidence type="ECO:0000256" key="2">
    <source>
        <dbReference type="SAM" id="Phobius"/>
    </source>
</evidence>
<comment type="similarity">
    <text evidence="1">Belongs to the sodium:galactoside symporter (TC 2.A.2) family.</text>
</comment>
<feature type="transmembrane region" description="Helical" evidence="2">
    <location>
        <begin position="404"/>
        <end position="426"/>
    </location>
</feature>
<feature type="transmembrane region" description="Helical" evidence="2">
    <location>
        <begin position="310"/>
        <end position="329"/>
    </location>
</feature>
<keyword evidence="2" id="KW-0472">Membrane</keyword>
<proteinExistence type="inferred from homology"/>
<dbReference type="RefSeq" id="WP_212217150.1">
    <property type="nucleotide sequence ID" value="NZ_JAGUCO010000016.1"/>
</dbReference>
<keyword evidence="2" id="KW-0812">Transmembrane</keyword>
<reference evidence="3 4" key="1">
    <citation type="journal article" date="2015" name="Int. J. Syst. Evol. Microbiol.">
        <title>Carboxylicivirga linearis sp. nov., isolated from a sea cucumber culture pond.</title>
        <authorList>
            <person name="Wang F.Q."/>
            <person name="Zhou Y.X."/>
            <person name="Lin X.Z."/>
            <person name="Chen G.J."/>
            <person name="Du Z.J."/>
        </authorList>
    </citation>
    <scope>NUCLEOTIDE SEQUENCE [LARGE SCALE GENOMIC DNA]</scope>
    <source>
        <strain evidence="3 4">FB218</strain>
    </source>
</reference>
<evidence type="ECO:0000313" key="3">
    <source>
        <dbReference type="EMBL" id="MBS2099910.1"/>
    </source>
</evidence>
<dbReference type="Proteomes" id="UP000708576">
    <property type="component" value="Unassembled WGS sequence"/>
</dbReference>
<dbReference type="InterPro" id="IPR039672">
    <property type="entry name" value="MFS_2"/>
</dbReference>
<dbReference type="CDD" id="cd17332">
    <property type="entry name" value="MFS_MelB_like"/>
    <property type="match status" value="1"/>
</dbReference>
<keyword evidence="4" id="KW-1185">Reference proteome</keyword>
<name>A0ABS5JYA8_9BACT</name>
<feature type="transmembrane region" description="Helical" evidence="2">
    <location>
        <begin position="84"/>
        <end position="100"/>
    </location>
</feature>
<feature type="transmembrane region" description="Helical" evidence="2">
    <location>
        <begin position="494"/>
        <end position="515"/>
    </location>
</feature>
<dbReference type="PANTHER" id="PTHR11328:SF24">
    <property type="entry name" value="MAJOR FACILITATOR SUPERFAMILY (MFS) PROFILE DOMAIN-CONTAINING PROTEIN"/>
    <property type="match status" value="1"/>
</dbReference>
<comment type="caution">
    <text evidence="3">The sequence shown here is derived from an EMBL/GenBank/DDBJ whole genome shotgun (WGS) entry which is preliminary data.</text>
</comment>
<dbReference type="EMBL" id="JAGUCO010000016">
    <property type="protein sequence ID" value="MBS2099910.1"/>
    <property type="molecule type" value="Genomic_DNA"/>
</dbReference>
<dbReference type="SUPFAM" id="SSF103473">
    <property type="entry name" value="MFS general substrate transporter"/>
    <property type="match status" value="2"/>
</dbReference>
<accession>A0ABS5JYA8</accession>
<organism evidence="3 4">
    <name type="scientific">Carboxylicivirga linearis</name>
    <dbReference type="NCBI Taxonomy" id="1628157"/>
    <lineage>
        <taxon>Bacteria</taxon>
        <taxon>Pseudomonadati</taxon>
        <taxon>Bacteroidota</taxon>
        <taxon>Bacteroidia</taxon>
        <taxon>Marinilabiliales</taxon>
        <taxon>Marinilabiliaceae</taxon>
        <taxon>Carboxylicivirga</taxon>
    </lineage>
</organism>
<dbReference type="Pfam" id="PF13347">
    <property type="entry name" value="MFS_2"/>
    <property type="match status" value="2"/>
</dbReference>
<dbReference type="Gene3D" id="1.20.1250.20">
    <property type="entry name" value="MFS general substrate transporter like domains"/>
    <property type="match status" value="2"/>
</dbReference>
<keyword evidence="2" id="KW-1133">Transmembrane helix</keyword>
<evidence type="ECO:0000313" key="4">
    <source>
        <dbReference type="Proteomes" id="UP000708576"/>
    </source>
</evidence>
<sequence>MDKRTNKVSVFEKVGYALGDGAANIAWRGVSTFLLFFYTDVFGLAPAAAGLLLLVARFSDGVSDVGMGVIGDMTNSKYGKFRPWVLWTAIPLAVILSLLFTTPDLGPTGKLIYAYSTYILFTLIYTANNIPYGALMAVMTGDNKERTSIGSYRMVGAFAGGMIVQGALLYLVAHFGNVNPEINITELNQSKYEVVVSTPQNVPNANIKTEDGIATIIWSDVSKNPDKEPGKYISFSMEADQDYSFIVEGEESLSADKIRLINQKKGYSYSIYVMSVFLALFMFITFASTKERIAPPMEQKTNLLRDLKDLVKNKPWLVLLIVGLLWTIYNSTKQGMVMYYFTLYVNNQLLAASFLVGLMIASIVGAMVTAPLSKIFGKRRLFIYALLFSGGVNALFLFCGSDDIGAIFTIGIVSEFGAAIFPTLFFTMLGDAADYSEYKNGRRATGLIYSAGSFVTKFGGGLAAALIGAVLAAYHYDGMDSSTIEGAIPAIKMLMSWIPALVALLAAVLMTIYPLNQSKMDEINIELDARRAAK</sequence>
<feature type="transmembrane region" description="Helical" evidence="2">
    <location>
        <begin position="349"/>
        <end position="369"/>
    </location>
</feature>
<feature type="transmembrane region" description="Helical" evidence="2">
    <location>
        <begin position="381"/>
        <end position="398"/>
    </location>
</feature>
<dbReference type="PANTHER" id="PTHR11328">
    <property type="entry name" value="MAJOR FACILITATOR SUPERFAMILY DOMAIN-CONTAINING PROTEIN"/>
    <property type="match status" value="1"/>
</dbReference>
<protein>
    <submittedName>
        <fullName evidence="3">MFS transporter</fullName>
    </submittedName>
</protein>
<evidence type="ECO:0000256" key="1">
    <source>
        <dbReference type="ARBA" id="ARBA00009617"/>
    </source>
</evidence>
<dbReference type="InterPro" id="IPR036259">
    <property type="entry name" value="MFS_trans_sf"/>
</dbReference>
<feature type="transmembrane region" description="Helical" evidence="2">
    <location>
        <begin position="447"/>
        <end position="474"/>
    </location>
</feature>